<dbReference type="PROSITE" id="PS00086">
    <property type="entry name" value="CYTOCHROME_P450"/>
    <property type="match status" value="1"/>
</dbReference>
<reference evidence="5 6" key="1">
    <citation type="submission" date="2021-05" db="EMBL/GenBank/DDBJ databases">
        <title>Genome Assembly of Synthetic Allotetraploid Brassica napus Reveals Homoeologous Exchanges between Subgenomes.</title>
        <authorList>
            <person name="Davis J.T."/>
        </authorList>
    </citation>
    <scope>NUCLEOTIDE SEQUENCE [LARGE SCALE GENOMIC DNA]</scope>
    <source>
        <strain evidence="6">cv. Da-Ae</strain>
        <tissue evidence="5">Seedling</tissue>
    </source>
</reference>
<dbReference type="Pfam" id="PF03195">
    <property type="entry name" value="LOB"/>
    <property type="match status" value="2"/>
</dbReference>
<keyword evidence="3" id="KW-0812">Transmembrane</keyword>
<dbReference type="PANTHER" id="PTHR47951:SF1">
    <property type="entry name" value="CYTOCHROME P450 - LIKE PROTEIN-RELATED"/>
    <property type="match status" value="1"/>
</dbReference>
<keyword evidence="3" id="KW-1133">Transmembrane helix</keyword>
<accession>A0ABQ8E1T4</accession>
<dbReference type="EMBL" id="JAGKQM010000003">
    <property type="protein sequence ID" value="KAH0935377.1"/>
    <property type="molecule type" value="Genomic_DNA"/>
</dbReference>
<gene>
    <name evidence="5" type="ORF">HID58_012494</name>
</gene>
<dbReference type="InterPro" id="IPR002401">
    <property type="entry name" value="Cyt_P450_E_grp-I"/>
</dbReference>
<evidence type="ECO:0000256" key="3">
    <source>
        <dbReference type="SAM" id="Phobius"/>
    </source>
</evidence>
<dbReference type="InterPro" id="IPR032675">
    <property type="entry name" value="LRR_dom_sf"/>
</dbReference>
<feature type="transmembrane region" description="Helical" evidence="3">
    <location>
        <begin position="20"/>
        <end position="39"/>
    </location>
</feature>
<evidence type="ECO:0000313" key="6">
    <source>
        <dbReference type="Proteomes" id="UP000824890"/>
    </source>
</evidence>
<dbReference type="InterPro" id="IPR004883">
    <property type="entry name" value="LOB"/>
</dbReference>
<evidence type="ECO:0000259" key="4">
    <source>
        <dbReference type="PROSITE" id="PS50891"/>
    </source>
</evidence>
<dbReference type="PRINTS" id="PR00463">
    <property type="entry name" value="EP450I"/>
</dbReference>
<evidence type="ECO:0000256" key="1">
    <source>
        <dbReference type="ARBA" id="ARBA00005474"/>
    </source>
</evidence>
<evidence type="ECO:0000256" key="2">
    <source>
        <dbReference type="SAM" id="Coils"/>
    </source>
</evidence>
<dbReference type="InterPro" id="IPR017972">
    <property type="entry name" value="Cyt_P450_CS"/>
</dbReference>
<protein>
    <recommendedName>
        <fullName evidence="4">LOB domain-containing protein</fullName>
    </recommendedName>
</protein>
<feature type="coiled-coil region" evidence="2">
    <location>
        <begin position="814"/>
        <end position="841"/>
    </location>
</feature>
<dbReference type="InterPro" id="IPR036396">
    <property type="entry name" value="Cyt_P450_sf"/>
</dbReference>
<dbReference type="Pfam" id="PF00560">
    <property type="entry name" value="LRR_1"/>
    <property type="match status" value="1"/>
</dbReference>
<dbReference type="InterPro" id="IPR001128">
    <property type="entry name" value="Cyt_P450"/>
</dbReference>
<feature type="domain" description="LOB" evidence="4">
    <location>
        <begin position="729"/>
        <end position="835"/>
    </location>
</feature>
<keyword evidence="6" id="KW-1185">Reference proteome</keyword>
<evidence type="ECO:0000313" key="5">
    <source>
        <dbReference type="EMBL" id="KAH0935377.1"/>
    </source>
</evidence>
<dbReference type="CDD" id="cd11073">
    <property type="entry name" value="CYP76-like"/>
    <property type="match status" value="1"/>
</dbReference>
<keyword evidence="2" id="KW-0175">Coiled coil</keyword>
<sequence>MEATSSNFTLSTILNTEDPYSSLMLTAALLFAVLCYFWLQGKSKSKNGQPPLPPGPWPLPIVGNLPFLNSDILHTQFQALTQKHGPLMKIHLGSKLAIVVSSPDMAREVLKTHDVTFANHDLPEVGKINTYGGEDILWSPYGTHWRRLRKLCVMKMFTTPTLEASYSTRREETRQTIVHMSEMARDGSPVNLGEQIFLSIFNVVTRMMWGATVEGEERTSLGNELKTLISDISDIEGIQNYSDFFPLLARFDFQGLVKKMKVHVKKLDILFDRVMESHVKMVGKKSEEEEDFLQYLIRVKDDDEKAPLSLTHVKSLLMDMVLGGVDTSVNASEFAMAEIVSRPEVFKKIRQELDQVVGKDSVVEESHLPKLTYLQAVMKETLRLHPTLPLLVPHRNSETSVVAGYTVPKDSKIFINVWAIHRDPKHWDEPNEFKPERFLENSLDFNGGDFKYLPFGSGRRICAAINMAERLVLFNIASLLHSFDWKAPKGHKFEVEEKFGLVLKLKSPLVAIPVPRLHLSFNNILGVLPKTLANISQLDTLDLRNNSLSAFVLPASLSLCFLDSIFVNVFVEVVKGLKKLNERLHFENNTACSSFDDANIKVKQPQGETNTDKSTLHNMSDSAYLKQHCNQKNQKRRKMDLSNCVACNFTNNGPCTLGNRNACVMAPYFSSTEPNKFDRREVDSAINELSITMAKKNQLRGLPDVDARRNVDEIVGMRENNQGDAHRADVCAACEFMTGPCTFGNRNACIMAPYFPSSEPEKFDRVNKVFGIVNVYTILNRLEEPWQRQYAANALCYEAEVRLHDPIHGYLGLQMVYNNILNNLKREIDSAENELSITMAKDQKNQLRGLPDVDARRNVDEIVGMRENDQGDGHRADEPAKFDRVNKVFGVNLFLFSLTNEMLELNEDQKNQLRGLPDVDARRNVDEIVGMRENNQGDVLRDDGVLPKTLDNISQLDTLDLRNNSLSGFVPPGVKKLNEIFQFENNTDLWGLDYPSLRDCSAFDDMNIELNQPRGETNTDKSTLHNMSDSGYLKQHCSEENLKRRKMDLPICAACNFTNNVPCTLGSGNSCILSRLEEPWQHEYAVNALCYEAEARIHDPIHGYVGPQMVYNNILNNLKRKIDSAINELAIS</sequence>
<dbReference type="PANTHER" id="PTHR47951">
    <property type="entry name" value="OS08G0547900 PROTEIN"/>
    <property type="match status" value="1"/>
</dbReference>
<dbReference type="Proteomes" id="UP000824890">
    <property type="component" value="Unassembled WGS sequence"/>
</dbReference>
<comment type="similarity">
    <text evidence="1">Belongs to the LOB domain-containing protein family.</text>
</comment>
<name>A0ABQ8E1T4_BRANA</name>
<dbReference type="PRINTS" id="PR00385">
    <property type="entry name" value="P450"/>
</dbReference>
<dbReference type="Gene3D" id="1.10.630.10">
    <property type="entry name" value="Cytochrome P450"/>
    <property type="match status" value="1"/>
</dbReference>
<dbReference type="Pfam" id="PF00067">
    <property type="entry name" value="p450"/>
    <property type="match status" value="1"/>
</dbReference>
<organism evidence="5 6">
    <name type="scientific">Brassica napus</name>
    <name type="common">Rape</name>
    <dbReference type="NCBI Taxonomy" id="3708"/>
    <lineage>
        <taxon>Eukaryota</taxon>
        <taxon>Viridiplantae</taxon>
        <taxon>Streptophyta</taxon>
        <taxon>Embryophyta</taxon>
        <taxon>Tracheophyta</taxon>
        <taxon>Spermatophyta</taxon>
        <taxon>Magnoliopsida</taxon>
        <taxon>eudicotyledons</taxon>
        <taxon>Gunneridae</taxon>
        <taxon>Pentapetalae</taxon>
        <taxon>rosids</taxon>
        <taxon>malvids</taxon>
        <taxon>Brassicales</taxon>
        <taxon>Brassicaceae</taxon>
        <taxon>Brassiceae</taxon>
        <taxon>Brassica</taxon>
    </lineage>
</organism>
<dbReference type="SUPFAM" id="SSF48264">
    <property type="entry name" value="Cytochrome P450"/>
    <property type="match status" value="1"/>
</dbReference>
<keyword evidence="3" id="KW-0472">Membrane</keyword>
<comment type="caution">
    <text evidence="5">The sequence shown here is derived from an EMBL/GenBank/DDBJ whole genome shotgun (WGS) entry which is preliminary data.</text>
</comment>
<dbReference type="SUPFAM" id="SSF52058">
    <property type="entry name" value="L domain-like"/>
    <property type="match status" value="1"/>
</dbReference>
<dbReference type="PROSITE" id="PS50891">
    <property type="entry name" value="LOB"/>
    <property type="match status" value="1"/>
</dbReference>
<dbReference type="InterPro" id="IPR001611">
    <property type="entry name" value="Leu-rich_rpt"/>
</dbReference>
<proteinExistence type="inferred from homology"/>
<dbReference type="Gene3D" id="3.80.10.10">
    <property type="entry name" value="Ribonuclease Inhibitor"/>
    <property type="match status" value="1"/>
</dbReference>